<dbReference type="KEGG" id="hbs:IPV69_08645"/>
<dbReference type="EMBL" id="CP063458">
    <property type="protein sequence ID" value="QOV91406.1"/>
    <property type="molecule type" value="Genomic_DNA"/>
</dbReference>
<dbReference type="Proteomes" id="UP000593765">
    <property type="component" value="Chromosome"/>
</dbReference>
<dbReference type="AlphaFoldDB" id="A0A7M2X0Y9"/>
<evidence type="ECO:0000313" key="2">
    <source>
        <dbReference type="EMBL" id="QOV91406.1"/>
    </source>
</evidence>
<feature type="domain" description="Glycosyltransferase 2-like" evidence="1">
    <location>
        <begin position="6"/>
        <end position="168"/>
    </location>
</feature>
<reference evidence="2 3" key="1">
    <citation type="submission" date="2020-10" db="EMBL/GenBank/DDBJ databases">
        <title>Wide distribution of Phycisphaera-like planctomycetes from WD2101 soil group in peatlands and genome analysis of the first cultivated representative.</title>
        <authorList>
            <person name="Dedysh S.N."/>
            <person name="Beletsky A.V."/>
            <person name="Ivanova A."/>
            <person name="Kulichevskaya I.S."/>
            <person name="Suzina N.E."/>
            <person name="Philippov D.A."/>
            <person name="Rakitin A.L."/>
            <person name="Mardanov A.V."/>
            <person name="Ravin N.V."/>
        </authorList>
    </citation>
    <scope>NUCLEOTIDE SEQUENCE [LARGE SCALE GENOMIC DNA]</scope>
    <source>
        <strain evidence="2 3">M1803</strain>
    </source>
</reference>
<protein>
    <submittedName>
        <fullName evidence="2">Glycosyltransferase</fullName>
    </submittedName>
</protein>
<dbReference type="Gene3D" id="3.90.550.10">
    <property type="entry name" value="Spore Coat Polysaccharide Biosynthesis Protein SpsA, Chain A"/>
    <property type="match status" value="1"/>
</dbReference>
<dbReference type="PANTHER" id="PTHR43685:SF10">
    <property type="entry name" value="LACTO-N-NEOTETRAOSE BIOSYNTHESIS GLYCOSYL TRANSFERASE LGTA"/>
    <property type="match status" value="1"/>
</dbReference>
<dbReference type="PANTHER" id="PTHR43685">
    <property type="entry name" value="GLYCOSYLTRANSFERASE"/>
    <property type="match status" value="1"/>
</dbReference>
<name>A0A7M2X0Y9_9BACT</name>
<dbReference type="Pfam" id="PF00535">
    <property type="entry name" value="Glycos_transf_2"/>
    <property type="match status" value="1"/>
</dbReference>
<proteinExistence type="predicted"/>
<accession>A0A7M2X0Y9</accession>
<dbReference type="SUPFAM" id="SSF53448">
    <property type="entry name" value="Nucleotide-diphospho-sugar transferases"/>
    <property type="match status" value="1"/>
</dbReference>
<sequence>MRPALSILVPAYNAERFVRSAMESISRQTFGDFEVIIVNDGSTDGTLNVLRRHADSDGRFKIISRANQGLTRSLNEALAASQGDIIGRMDADDIALPTRLASQMRFLADHPKVVAAGTAALITDPGGLPIVKAFTYTSHDDIDRVHLEKATSAIAHPSAVVRRSALDRVGGYRPELEPAEDLDLWLRLAEVGELANLPEVHLRYRLHMSSVSARRTGEQRSQSRRAVTEACNRRSIPVPPDPNTASVSDTVLPMQQWARTAAQNGYFRSAWTLAMRAVNQAPRNLESWRVLALAAMGENARHLRDAWKILRLSRVRD</sequence>
<evidence type="ECO:0000313" key="3">
    <source>
        <dbReference type="Proteomes" id="UP000593765"/>
    </source>
</evidence>
<dbReference type="RefSeq" id="WP_206294674.1">
    <property type="nucleotide sequence ID" value="NZ_CP063458.1"/>
</dbReference>
<organism evidence="2 3">
    <name type="scientific">Humisphaera borealis</name>
    <dbReference type="NCBI Taxonomy" id="2807512"/>
    <lineage>
        <taxon>Bacteria</taxon>
        <taxon>Pseudomonadati</taxon>
        <taxon>Planctomycetota</taxon>
        <taxon>Phycisphaerae</taxon>
        <taxon>Tepidisphaerales</taxon>
        <taxon>Tepidisphaeraceae</taxon>
        <taxon>Humisphaera</taxon>
    </lineage>
</organism>
<gene>
    <name evidence="2" type="ORF">IPV69_08645</name>
</gene>
<dbReference type="InterPro" id="IPR001173">
    <property type="entry name" value="Glyco_trans_2-like"/>
</dbReference>
<dbReference type="InterPro" id="IPR050834">
    <property type="entry name" value="Glycosyltransf_2"/>
</dbReference>
<keyword evidence="3" id="KW-1185">Reference proteome</keyword>
<dbReference type="InterPro" id="IPR029044">
    <property type="entry name" value="Nucleotide-diphossugar_trans"/>
</dbReference>
<evidence type="ECO:0000259" key="1">
    <source>
        <dbReference type="Pfam" id="PF00535"/>
    </source>
</evidence>